<dbReference type="Proteomes" id="UP001152797">
    <property type="component" value="Unassembled WGS sequence"/>
</dbReference>
<keyword evidence="6" id="KW-1185">Reference proteome</keyword>
<dbReference type="OrthoDB" id="426764at2759"/>
<dbReference type="AlphaFoldDB" id="A0A9P1GJZ7"/>
<proteinExistence type="predicted"/>
<reference evidence="5 6" key="2">
    <citation type="submission" date="2024-05" db="EMBL/GenBank/DDBJ databases">
        <authorList>
            <person name="Chen Y."/>
            <person name="Shah S."/>
            <person name="Dougan E. K."/>
            <person name="Thang M."/>
            <person name="Chan C."/>
        </authorList>
    </citation>
    <scope>NUCLEOTIDE SEQUENCE [LARGE SCALE GENOMIC DNA]</scope>
</reference>
<gene>
    <name evidence="4" type="ORF">C1SCF055_LOCUS41524</name>
</gene>
<feature type="compositionally biased region" description="Low complexity" evidence="2">
    <location>
        <begin position="871"/>
        <end position="887"/>
    </location>
</feature>
<evidence type="ECO:0000313" key="5">
    <source>
        <dbReference type="EMBL" id="CAL4804137.1"/>
    </source>
</evidence>
<feature type="compositionally biased region" description="Low complexity" evidence="2">
    <location>
        <begin position="388"/>
        <end position="410"/>
    </location>
</feature>
<feature type="compositionally biased region" description="Pro residues" evidence="2">
    <location>
        <begin position="847"/>
        <end position="861"/>
    </location>
</feature>
<sequence>MSLQLLVLAVLCSWGQGLQLMSRQFGNLCARFSGAGRALLRCRAYAAWKVLLRGQTDEVEAEKGPPLLQQLRDKVCRPKPALQDQWDEAGVESVDLVVRGISGEVVLEDLGAALDMEVELVQLCVGTTVLKHSAFLGALGPWDLGTCRLELRVLQAIRGGRVPLAPQSWGAQHLVAETALAALLEPLEGRFLSGLIPARSRDRDLASDAETEVSDDEELTFLKLHGPAVTVQAKTGREIKLMDVPTRGEKCHFDRGYRFLSLGGFSEKPSMRYIMTSNDDKATRSDETMWRLNVRMPVARRCDGVKTYGAVLGYCQLTNAKCSWGPAAMEAEDEDESLKIQLQQLQQLQQMVTEDTADTEATEAAQKTAEAPEAPQAPEAPEAEKPGAEAAPAVDVTATSAPEAAQAAQADESEKAQPSEPVAEVAETAAEPAEENTEADAENGTDMACIVPQVTYDEKSHFTKEGRWVLPKRSQFPSIFCPLRVRVRLASPHDVSVVNPYKIPVAEVEKILRDSLGFKDLFIRFDDCRDRIDAAVNAREVVVAINGELPEGLKVGTQKQVEKYEKESLSATVVDVLETSNDLDPERINSLTSRLKESEACDALVLELPQIWIISDPEFRAKSASIGLYPGSFWMGFLKSWGAVKVAEVFFKKIPGDTGREPMVSVAVQFREQENLRMCFTFLHDRYLVHPKQKNALRQPWGRLVAFEDFKSKTLGRPAQKKPKAATKPQLQINRPMPQVPRKQAAPAKDAKATMDFDHELTPAEAMAGLSGRTLEAFQMVMSRMERLERENKELMQVLIQMQGLLQQSQQRNEQLAGIARADPSTNSTARVALEAQRHAMMASSMVPPPVPPVPPAPVDPSSPEKRPADAEASQPEAAEAAEAAEPSVERPWKHQRRRQRRSAVDAVDADPHLADVGDEDEDQGSGLAAYHNALLGVS</sequence>
<evidence type="ECO:0000256" key="3">
    <source>
        <dbReference type="SAM" id="SignalP"/>
    </source>
</evidence>
<keyword evidence="3" id="KW-0732">Signal</keyword>
<name>A0A9P1GJZ7_9DINO</name>
<feature type="region of interest" description="Disordered" evidence="2">
    <location>
        <begin position="350"/>
        <end position="446"/>
    </location>
</feature>
<evidence type="ECO:0000313" key="6">
    <source>
        <dbReference type="Proteomes" id="UP001152797"/>
    </source>
</evidence>
<evidence type="ECO:0000256" key="1">
    <source>
        <dbReference type="SAM" id="Coils"/>
    </source>
</evidence>
<feature type="signal peptide" evidence="3">
    <location>
        <begin position="1"/>
        <end position="17"/>
    </location>
</feature>
<feature type="compositionally biased region" description="Low complexity" evidence="2">
    <location>
        <begin position="362"/>
        <end position="380"/>
    </location>
</feature>
<evidence type="ECO:0000256" key="2">
    <source>
        <dbReference type="SAM" id="MobiDB-lite"/>
    </source>
</evidence>
<organism evidence="4">
    <name type="scientific">Cladocopium goreaui</name>
    <dbReference type="NCBI Taxonomy" id="2562237"/>
    <lineage>
        <taxon>Eukaryota</taxon>
        <taxon>Sar</taxon>
        <taxon>Alveolata</taxon>
        <taxon>Dinophyceae</taxon>
        <taxon>Suessiales</taxon>
        <taxon>Symbiodiniaceae</taxon>
        <taxon>Cladocopium</taxon>
    </lineage>
</organism>
<dbReference type="EMBL" id="CAMXCT010006604">
    <property type="protein sequence ID" value="CAI4016825.1"/>
    <property type="molecule type" value="Genomic_DNA"/>
</dbReference>
<feature type="compositionally biased region" description="Low complexity" evidence="2">
    <location>
        <begin position="420"/>
        <end position="431"/>
    </location>
</feature>
<dbReference type="EMBL" id="CAMXCT030006604">
    <property type="protein sequence ID" value="CAL4804137.1"/>
    <property type="molecule type" value="Genomic_DNA"/>
</dbReference>
<feature type="chain" id="PRO_5043272851" evidence="3">
    <location>
        <begin position="18"/>
        <end position="939"/>
    </location>
</feature>
<comment type="caution">
    <text evidence="4">The sequence shown here is derived from an EMBL/GenBank/DDBJ whole genome shotgun (WGS) entry which is preliminary data.</text>
</comment>
<keyword evidence="1" id="KW-0175">Coiled coil</keyword>
<feature type="coiled-coil region" evidence="1">
    <location>
        <begin position="778"/>
        <end position="808"/>
    </location>
</feature>
<dbReference type="EMBL" id="CAMXCT020006604">
    <property type="protein sequence ID" value="CAL1170200.1"/>
    <property type="molecule type" value="Genomic_DNA"/>
</dbReference>
<accession>A0A9P1GJZ7</accession>
<feature type="compositionally biased region" description="Acidic residues" evidence="2">
    <location>
        <begin position="432"/>
        <end position="443"/>
    </location>
</feature>
<protein>
    <submittedName>
        <fullName evidence="4">Uncharacterized protein</fullName>
    </submittedName>
</protein>
<reference evidence="4" key="1">
    <citation type="submission" date="2022-10" db="EMBL/GenBank/DDBJ databases">
        <authorList>
            <person name="Chen Y."/>
            <person name="Dougan E. K."/>
            <person name="Chan C."/>
            <person name="Rhodes N."/>
            <person name="Thang M."/>
        </authorList>
    </citation>
    <scope>NUCLEOTIDE SEQUENCE</scope>
</reference>
<evidence type="ECO:0000313" key="4">
    <source>
        <dbReference type="EMBL" id="CAI4016825.1"/>
    </source>
</evidence>
<feature type="region of interest" description="Disordered" evidence="2">
    <location>
        <begin position="843"/>
        <end position="925"/>
    </location>
</feature>